<feature type="signal peptide" evidence="1">
    <location>
        <begin position="1"/>
        <end position="25"/>
    </location>
</feature>
<protein>
    <submittedName>
        <fullName evidence="3">Trehalose utilization</fullName>
    </submittedName>
</protein>
<keyword evidence="4" id="KW-1185">Reference proteome</keyword>
<proteinExistence type="predicted"/>
<name>A0A5C5V9J1_9BACT</name>
<accession>A0A5C5V9J1</accession>
<evidence type="ECO:0000313" key="4">
    <source>
        <dbReference type="Proteomes" id="UP000318878"/>
    </source>
</evidence>
<dbReference type="PANTHER" id="PTHR40469">
    <property type="entry name" value="SECRETED GLYCOSYL HYDROLASE"/>
    <property type="match status" value="1"/>
</dbReference>
<evidence type="ECO:0000256" key="1">
    <source>
        <dbReference type="SAM" id="SignalP"/>
    </source>
</evidence>
<organism evidence="3 4">
    <name type="scientific">Blastopirellula retiformator</name>
    <dbReference type="NCBI Taxonomy" id="2527970"/>
    <lineage>
        <taxon>Bacteria</taxon>
        <taxon>Pseudomonadati</taxon>
        <taxon>Planctomycetota</taxon>
        <taxon>Planctomycetia</taxon>
        <taxon>Pirellulales</taxon>
        <taxon>Pirellulaceae</taxon>
        <taxon>Blastopirellula</taxon>
    </lineage>
</organism>
<dbReference type="EMBL" id="SJPF01000002">
    <property type="protein sequence ID" value="TWT34392.1"/>
    <property type="molecule type" value="Genomic_DNA"/>
</dbReference>
<dbReference type="Proteomes" id="UP000318878">
    <property type="component" value="Unassembled WGS sequence"/>
</dbReference>
<dbReference type="Gene3D" id="3.40.50.880">
    <property type="match status" value="1"/>
</dbReference>
<dbReference type="Pfam" id="PF06283">
    <property type="entry name" value="ThuA"/>
    <property type="match status" value="1"/>
</dbReference>
<gene>
    <name evidence="3" type="ORF">Enr8_18000</name>
</gene>
<comment type="caution">
    <text evidence="3">The sequence shown here is derived from an EMBL/GenBank/DDBJ whole genome shotgun (WGS) entry which is preliminary data.</text>
</comment>
<evidence type="ECO:0000259" key="2">
    <source>
        <dbReference type="Pfam" id="PF06283"/>
    </source>
</evidence>
<dbReference type="SUPFAM" id="SSF52317">
    <property type="entry name" value="Class I glutamine amidotransferase-like"/>
    <property type="match status" value="1"/>
</dbReference>
<dbReference type="RefSeq" id="WP_146430611.1">
    <property type="nucleotide sequence ID" value="NZ_SJPF01000002.1"/>
</dbReference>
<keyword evidence="1" id="KW-0732">Signal</keyword>
<evidence type="ECO:0000313" key="3">
    <source>
        <dbReference type="EMBL" id="TWT34392.1"/>
    </source>
</evidence>
<dbReference type="InterPro" id="IPR029062">
    <property type="entry name" value="Class_I_gatase-like"/>
</dbReference>
<dbReference type="PANTHER" id="PTHR40469:SF2">
    <property type="entry name" value="GALACTOSE-BINDING DOMAIN-LIKE SUPERFAMILY PROTEIN"/>
    <property type="match status" value="1"/>
</dbReference>
<dbReference type="InterPro" id="IPR029010">
    <property type="entry name" value="ThuA-like"/>
</dbReference>
<feature type="chain" id="PRO_5022902457" evidence="1">
    <location>
        <begin position="26"/>
        <end position="301"/>
    </location>
</feature>
<dbReference type="AlphaFoldDB" id="A0A5C5V9J1"/>
<feature type="domain" description="ThuA-like" evidence="2">
    <location>
        <begin position="52"/>
        <end position="271"/>
    </location>
</feature>
<reference evidence="3 4" key="1">
    <citation type="submission" date="2019-02" db="EMBL/GenBank/DDBJ databases">
        <title>Deep-cultivation of Planctomycetes and their phenomic and genomic characterization uncovers novel biology.</title>
        <authorList>
            <person name="Wiegand S."/>
            <person name="Jogler M."/>
            <person name="Boedeker C."/>
            <person name="Pinto D."/>
            <person name="Vollmers J."/>
            <person name="Rivas-Marin E."/>
            <person name="Kohn T."/>
            <person name="Peeters S.H."/>
            <person name="Heuer A."/>
            <person name="Rast P."/>
            <person name="Oberbeckmann S."/>
            <person name="Bunk B."/>
            <person name="Jeske O."/>
            <person name="Meyerdierks A."/>
            <person name="Storesund J.E."/>
            <person name="Kallscheuer N."/>
            <person name="Luecker S."/>
            <person name="Lage O.M."/>
            <person name="Pohl T."/>
            <person name="Merkel B.J."/>
            <person name="Hornburger P."/>
            <person name="Mueller R.-W."/>
            <person name="Bruemmer F."/>
            <person name="Labrenz M."/>
            <person name="Spormann A.M."/>
            <person name="Op Den Camp H."/>
            <person name="Overmann J."/>
            <person name="Amann R."/>
            <person name="Jetten M.S.M."/>
            <person name="Mascher T."/>
            <person name="Medema M.H."/>
            <person name="Devos D.P."/>
            <person name="Kaster A.-K."/>
            <person name="Ovreas L."/>
            <person name="Rohde M."/>
            <person name="Galperin M.Y."/>
            <person name="Jogler C."/>
        </authorList>
    </citation>
    <scope>NUCLEOTIDE SEQUENCE [LARGE SCALE GENOMIC DNA]</scope>
    <source>
        <strain evidence="3 4">Enr8</strain>
    </source>
</reference>
<dbReference type="OrthoDB" id="251914at2"/>
<sequence length="301" mass="33884" precursor="true">MHKTLSYLLLSTFLLSLLFTSTASAVAPPRQKIVLIAGKKSHGPEGNGIHDYPWSVKLLQAMLVNSNISGNITVEHHLNGWPDNPSTLNDADAIMIISDGRDGDKYEEAPHFQSEEHVAQIQKQIDRGCGFLTFHFSTFAPDKYADKILDWSGGYFDWEENGERKWYSAITTQTAALQLSAADHPISRGVVPFTLREEFYYNLRFDPDDVKRQSIVSVPTLPGREPDGKVVAWARERENGGRGFGTTCGHYYDNWKEPEFRKLILNAIAWAAHVEVPAGGVSSKFYEHDEINEAMIYLIPR</sequence>